<evidence type="ECO:0000313" key="2">
    <source>
        <dbReference type="Proteomes" id="UP001597469"/>
    </source>
</evidence>
<gene>
    <name evidence="1" type="ORF">ACFSUS_15405</name>
</gene>
<evidence type="ECO:0000313" key="1">
    <source>
        <dbReference type="EMBL" id="MFD2572030.1"/>
    </source>
</evidence>
<name>A0ABW5M4X1_9BACT</name>
<evidence type="ECO:0008006" key="3">
    <source>
        <dbReference type="Google" id="ProtNLM"/>
    </source>
</evidence>
<protein>
    <recommendedName>
        <fullName evidence="3">DUF3108 domain-containing protein</fullName>
    </recommendedName>
</protein>
<dbReference type="Gene3D" id="2.50.20.10">
    <property type="entry name" value="Lipoprotein localisation LolA/LolB/LppX"/>
    <property type="match status" value="1"/>
</dbReference>
<accession>A0ABW5M4X1</accession>
<dbReference type="EMBL" id="JBHULN010000009">
    <property type="protein sequence ID" value="MFD2572030.1"/>
    <property type="molecule type" value="Genomic_DNA"/>
</dbReference>
<organism evidence="1 2">
    <name type="scientific">Spirosoma soli</name>
    <dbReference type="NCBI Taxonomy" id="1770529"/>
    <lineage>
        <taxon>Bacteria</taxon>
        <taxon>Pseudomonadati</taxon>
        <taxon>Bacteroidota</taxon>
        <taxon>Cytophagia</taxon>
        <taxon>Cytophagales</taxon>
        <taxon>Cytophagaceae</taxon>
        <taxon>Spirosoma</taxon>
    </lineage>
</organism>
<comment type="caution">
    <text evidence="1">The sequence shown here is derived from an EMBL/GenBank/DDBJ whole genome shotgun (WGS) entry which is preliminary data.</text>
</comment>
<keyword evidence="2" id="KW-1185">Reference proteome</keyword>
<reference evidence="2" key="1">
    <citation type="journal article" date="2019" name="Int. J. Syst. Evol. Microbiol.">
        <title>The Global Catalogue of Microorganisms (GCM) 10K type strain sequencing project: providing services to taxonomists for standard genome sequencing and annotation.</title>
        <authorList>
            <consortium name="The Broad Institute Genomics Platform"/>
            <consortium name="The Broad Institute Genome Sequencing Center for Infectious Disease"/>
            <person name="Wu L."/>
            <person name="Ma J."/>
        </authorList>
    </citation>
    <scope>NUCLEOTIDE SEQUENCE [LARGE SCALE GENOMIC DNA]</scope>
    <source>
        <strain evidence="2">KCTC 42805</strain>
    </source>
</reference>
<sequence length="256" mass="29077">MKTRRLAGFAIIVVCEWLSLTSSFGQVMTGKQILERMYATYASAKTYQDVGTVQRRGVKKDKTLLDCITPEVKLAAINFGTAFVREKQQFKFHFDLDKKPYSCYTIAAFGKQVKSWWTYRPKKKAYDEESLISSLGAAVGISGTSSGKISSLLLNKEISQNWTIRQVTNWRLIKNVMQDNRTCYLLEGFVTNGNKASRRDEKVNIYVDTQTFLVLRIDDQPDMGDIVYFSTITYKPLINKVVPEKAVAIVDVCAEK</sequence>
<proteinExistence type="predicted"/>
<dbReference type="Proteomes" id="UP001597469">
    <property type="component" value="Unassembled WGS sequence"/>
</dbReference>